<dbReference type="Proteomes" id="UP000516057">
    <property type="component" value="Chromosome"/>
</dbReference>
<evidence type="ECO:0000313" key="4">
    <source>
        <dbReference type="Proteomes" id="UP000516057"/>
    </source>
</evidence>
<dbReference type="EMBL" id="CP060790">
    <property type="protein sequence ID" value="QNP58969.1"/>
    <property type="molecule type" value="Genomic_DNA"/>
</dbReference>
<dbReference type="KEGG" id="amon:H9L24_19035"/>
<dbReference type="Gene3D" id="3.30.70.1060">
    <property type="entry name" value="Dimeric alpha+beta barrel"/>
    <property type="match status" value="1"/>
</dbReference>
<evidence type="ECO:0000313" key="3">
    <source>
        <dbReference type="EMBL" id="QNP58969.1"/>
    </source>
</evidence>
<dbReference type="PANTHER" id="PTHR35174:SF3">
    <property type="entry name" value="BLL7171 PROTEIN"/>
    <property type="match status" value="1"/>
</dbReference>
<protein>
    <submittedName>
        <fullName evidence="3">Dehydrogenase</fullName>
    </submittedName>
</protein>
<dbReference type="InterPro" id="IPR011008">
    <property type="entry name" value="Dimeric_a/b-barrel"/>
</dbReference>
<evidence type="ECO:0000259" key="2">
    <source>
        <dbReference type="Pfam" id="PF03795"/>
    </source>
</evidence>
<dbReference type="AlphaFoldDB" id="A0A7H0HEK3"/>
<evidence type="ECO:0000256" key="1">
    <source>
        <dbReference type="ARBA" id="ARBA00007689"/>
    </source>
</evidence>
<comment type="similarity">
    <text evidence="1">Belongs to the YciI family.</text>
</comment>
<dbReference type="Pfam" id="PF03795">
    <property type="entry name" value="YCII"/>
    <property type="match status" value="1"/>
</dbReference>
<feature type="domain" description="YCII-related" evidence="2">
    <location>
        <begin position="3"/>
        <end position="112"/>
    </location>
</feature>
<organism evidence="3 4">
    <name type="scientific">Paenacidovorax monticola</name>
    <dbReference type="NCBI Taxonomy" id="1926868"/>
    <lineage>
        <taxon>Bacteria</taxon>
        <taxon>Pseudomonadati</taxon>
        <taxon>Pseudomonadota</taxon>
        <taxon>Betaproteobacteria</taxon>
        <taxon>Burkholderiales</taxon>
        <taxon>Comamonadaceae</taxon>
        <taxon>Paenacidovorax</taxon>
    </lineage>
</organism>
<gene>
    <name evidence="3" type="ORF">H9L24_19035</name>
</gene>
<name>A0A7H0HEK3_9BURK</name>
<dbReference type="InterPro" id="IPR005545">
    <property type="entry name" value="YCII"/>
</dbReference>
<proteinExistence type="inferred from homology"/>
<accession>A0A7H0HEK3</accession>
<keyword evidence="4" id="KW-1185">Reference proteome</keyword>
<dbReference type="SUPFAM" id="SSF54909">
    <property type="entry name" value="Dimeric alpha+beta barrel"/>
    <property type="match status" value="1"/>
</dbReference>
<sequence length="118" mass="12975">MAYMLLVMEPHGQRAERGLEAGQQAYARMLEFGQRLQARGVLRGGESLAPDHRGVRVQVRGGQPRLLDGPFAETKEMVGGFFLLDCATEEEAVAIAAECPAAEWCTVEVRQLAPCWES</sequence>
<dbReference type="RefSeq" id="WP_187735954.1">
    <property type="nucleotide sequence ID" value="NZ_CP060790.1"/>
</dbReference>
<dbReference type="PANTHER" id="PTHR35174">
    <property type="entry name" value="BLL7171 PROTEIN-RELATED"/>
    <property type="match status" value="1"/>
</dbReference>
<reference evidence="3 4" key="1">
    <citation type="submission" date="2020-08" db="EMBL/GenBank/DDBJ databases">
        <title>Genome sequence of Acidovorax monticola KACC 19171T.</title>
        <authorList>
            <person name="Hyun D.-W."/>
            <person name="Bae J.-W."/>
        </authorList>
    </citation>
    <scope>NUCLEOTIDE SEQUENCE [LARGE SCALE GENOMIC DNA]</scope>
    <source>
        <strain evidence="3 4">KACC 19171</strain>
    </source>
</reference>